<dbReference type="SUPFAM" id="SSF53328">
    <property type="entry name" value="Formyltransferase"/>
    <property type="match status" value="1"/>
</dbReference>
<evidence type="ECO:0000256" key="1">
    <source>
        <dbReference type="ARBA" id="ARBA00012261"/>
    </source>
</evidence>
<dbReference type="InterPro" id="IPR036477">
    <property type="entry name" value="Formyl_transf_N_sf"/>
</dbReference>
<dbReference type="EMBL" id="MHRX01000010">
    <property type="protein sequence ID" value="OHA34496.1"/>
    <property type="molecule type" value="Genomic_DNA"/>
</dbReference>
<proteinExistence type="predicted"/>
<dbReference type="InterPro" id="IPR041711">
    <property type="entry name" value="Met-tRNA-FMT_N"/>
</dbReference>
<dbReference type="Gene3D" id="3.40.50.12230">
    <property type="match status" value="1"/>
</dbReference>
<name>A0A1G2NEL0_9BACT</name>
<comment type="caution">
    <text evidence="3">The sequence shown here is derived from an EMBL/GenBank/DDBJ whole genome shotgun (WGS) entry which is preliminary data.</text>
</comment>
<feature type="domain" description="Formyl transferase N-terminal" evidence="2">
    <location>
        <begin position="9"/>
        <end position="157"/>
    </location>
</feature>
<accession>A0A1G2NEL0</accession>
<dbReference type="InterPro" id="IPR002376">
    <property type="entry name" value="Formyl_transf_N"/>
</dbReference>
<dbReference type="Proteomes" id="UP000176221">
    <property type="component" value="Unassembled WGS sequence"/>
</dbReference>
<protein>
    <recommendedName>
        <fullName evidence="1">methionyl-tRNA formyltransferase</fullName>
        <ecNumber evidence="1">2.1.2.9</ecNumber>
    </recommendedName>
</protein>
<dbReference type="PANTHER" id="PTHR11138:SF5">
    <property type="entry name" value="METHIONYL-TRNA FORMYLTRANSFERASE, MITOCHONDRIAL"/>
    <property type="match status" value="1"/>
</dbReference>
<evidence type="ECO:0000313" key="4">
    <source>
        <dbReference type="Proteomes" id="UP000176221"/>
    </source>
</evidence>
<gene>
    <name evidence="3" type="ORF">A2928_04200</name>
</gene>
<evidence type="ECO:0000313" key="3">
    <source>
        <dbReference type="EMBL" id="OHA34496.1"/>
    </source>
</evidence>
<sequence>MNNNSPSFIFFGTPEFAVRVLQGLKKHSLAPRLIITAPSRPQGRGLIVVPPAVKEYADANKIRCLQPEKIADAVTELINSNADVFVVAAYGAILSNEVLSIPSKGAINIHPSLLPKYRGASPIESAILRDDRDTGVSLMLMDEKMDHGPIIAQWKLSELEQGPAWPLSSAEAREIFADQGAKLLVKAFHDIKNDCLLYKEQEHARATYTKKIEKNDGCISLDDDPYKNFLKYKALTPRPGVYFFEHQNGGKKRIIIRQALFHDGQFIPARVVPEGGKEMEWSSYERGITTNPHKIL</sequence>
<reference evidence="3 4" key="1">
    <citation type="journal article" date="2016" name="Nat. Commun.">
        <title>Thousands of microbial genomes shed light on interconnected biogeochemical processes in an aquifer system.</title>
        <authorList>
            <person name="Anantharaman K."/>
            <person name="Brown C.T."/>
            <person name="Hug L.A."/>
            <person name="Sharon I."/>
            <person name="Castelle C.J."/>
            <person name="Probst A.J."/>
            <person name="Thomas B.C."/>
            <person name="Singh A."/>
            <person name="Wilkins M.J."/>
            <person name="Karaoz U."/>
            <person name="Brodie E.L."/>
            <person name="Williams K.H."/>
            <person name="Hubbard S.S."/>
            <person name="Banfield J.F."/>
        </authorList>
    </citation>
    <scope>NUCLEOTIDE SEQUENCE [LARGE SCALE GENOMIC DNA]</scope>
</reference>
<dbReference type="GO" id="GO:0004479">
    <property type="term" value="F:methionyl-tRNA formyltransferase activity"/>
    <property type="evidence" value="ECO:0007669"/>
    <property type="project" value="UniProtKB-EC"/>
</dbReference>
<dbReference type="Pfam" id="PF00551">
    <property type="entry name" value="Formyl_trans_N"/>
    <property type="match status" value="1"/>
</dbReference>
<organism evidence="3 4">
    <name type="scientific">Candidatus Taylorbacteria bacterium RIFCSPLOWO2_01_FULL_45_15b</name>
    <dbReference type="NCBI Taxonomy" id="1802319"/>
    <lineage>
        <taxon>Bacteria</taxon>
        <taxon>Candidatus Tayloriibacteriota</taxon>
    </lineage>
</organism>
<dbReference type="GO" id="GO:0005829">
    <property type="term" value="C:cytosol"/>
    <property type="evidence" value="ECO:0007669"/>
    <property type="project" value="TreeGrafter"/>
</dbReference>
<dbReference type="STRING" id="1802319.A2928_04200"/>
<dbReference type="PANTHER" id="PTHR11138">
    <property type="entry name" value="METHIONYL-TRNA FORMYLTRANSFERASE"/>
    <property type="match status" value="1"/>
</dbReference>
<dbReference type="CDD" id="cd08646">
    <property type="entry name" value="FMT_core_Met-tRNA-FMT_N"/>
    <property type="match status" value="1"/>
</dbReference>
<evidence type="ECO:0000259" key="2">
    <source>
        <dbReference type="Pfam" id="PF00551"/>
    </source>
</evidence>
<dbReference type="EC" id="2.1.2.9" evidence="1"/>
<dbReference type="AlphaFoldDB" id="A0A1G2NEL0"/>